<evidence type="ECO:0000313" key="2">
    <source>
        <dbReference type="Proteomes" id="UP000240542"/>
    </source>
</evidence>
<organism evidence="1 2">
    <name type="scientific">Murinocardiopsis flavida</name>
    <dbReference type="NCBI Taxonomy" id="645275"/>
    <lineage>
        <taxon>Bacteria</taxon>
        <taxon>Bacillati</taxon>
        <taxon>Actinomycetota</taxon>
        <taxon>Actinomycetes</taxon>
        <taxon>Streptosporangiales</taxon>
        <taxon>Nocardiopsidaceae</taxon>
        <taxon>Murinocardiopsis</taxon>
    </lineage>
</organism>
<keyword evidence="2" id="KW-1185">Reference proteome</keyword>
<dbReference type="OrthoDB" id="7189707at2"/>
<reference evidence="1 2" key="1">
    <citation type="submission" date="2018-03" db="EMBL/GenBank/DDBJ databases">
        <title>Genomic Encyclopedia of Archaeal and Bacterial Type Strains, Phase II (KMG-II): from individual species to whole genera.</title>
        <authorList>
            <person name="Goeker M."/>
        </authorList>
    </citation>
    <scope>NUCLEOTIDE SEQUENCE [LARGE SCALE GENOMIC DNA]</scope>
    <source>
        <strain evidence="1 2">DSM 45312</strain>
    </source>
</reference>
<comment type="caution">
    <text evidence="1">The sequence shown here is derived from an EMBL/GenBank/DDBJ whole genome shotgun (WGS) entry which is preliminary data.</text>
</comment>
<dbReference type="AlphaFoldDB" id="A0A2P8DS84"/>
<dbReference type="Proteomes" id="UP000240542">
    <property type="component" value="Unassembled WGS sequence"/>
</dbReference>
<gene>
    <name evidence="1" type="ORF">CLV63_102196</name>
</gene>
<sequence>MDDERARSDHRFRDKGWRLWDFAQEIFVRCPRCGGRAAVFVHPDHREEGRSAVLRLIAPHRLSCLGCGHTASWAPRTGPGGSPTYLPRLSGPDDPFFGLPLWLQRPCCGGRILWAYNTAHVDVLEQYVAARLRERHSWTGSGSLLEHLPAWMKSAGNRDDVLRALRALRADA</sequence>
<protein>
    <submittedName>
        <fullName evidence="1">Uncharacterized protein</fullName>
    </submittedName>
</protein>
<proteinExistence type="predicted"/>
<dbReference type="EMBL" id="PYGA01000002">
    <property type="protein sequence ID" value="PSL00070.1"/>
    <property type="molecule type" value="Genomic_DNA"/>
</dbReference>
<accession>A0A2P8DS84</accession>
<dbReference type="RefSeq" id="WP_106581442.1">
    <property type="nucleotide sequence ID" value="NZ_PYGA01000002.1"/>
</dbReference>
<evidence type="ECO:0000313" key="1">
    <source>
        <dbReference type="EMBL" id="PSL00070.1"/>
    </source>
</evidence>
<name>A0A2P8DS84_9ACTN</name>